<name>A0AB36B5Q3_CLOIN</name>
<evidence type="ECO:0008006" key="3">
    <source>
        <dbReference type="Google" id="ProtNLM"/>
    </source>
</evidence>
<dbReference type="Proteomes" id="UP000604383">
    <property type="component" value="Unassembled WGS sequence"/>
</dbReference>
<dbReference type="Pfam" id="PF13958">
    <property type="entry name" value="ToxN_toxin"/>
    <property type="match status" value="1"/>
</dbReference>
<dbReference type="Gene3D" id="3.10.129.130">
    <property type="match status" value="1"/>
</dbReference>
<comment type="caution">
    <text evidence="1">The sequence shown here is derived from an EMBL/GenBank/DDBJ whole genome shotgun (WGS) entry which is preliminary data.</text>
</comment>
<sequence length="166" mass="19705">MDVAYTDYLRKHIDLGISAEHRESVSEMRPFIGILMTHDDIEYVIPLTSPKDKHKNMKNTMDFHKINGGKWGAINFNHMFPVLHDPSVYKIIRPLKDVNTYSNLLINQISWLNKTENREMVLKKAEKLYEAYVNDTLQDRIKKRCCDFKKLEKHYKEYITQTLSQK</sequence>
<dbReference type="EMBL" id="WWTN01000012">
    <property type="protein sequence ID" value="MZH55873.1"/>
    <property type="molecule type" value="Genomic_DNA"/>
</dbReference>
<proteinExistence type="predicted"/>
<organism evidence="1 2">
    <name type="scientific">Clostridium innocuum</name>
    <dbReference type="NCBI Taxonomy" id="1522"/>
    <lineage>
        <taxon>Bacteria</taxon>
        <taxon>Bacillati</taxon>
        <taxon>Bacillota</taxon>
        <taxon>Clostridia</taxon>
        <taxon>Eubacteriales</taxon>
        <taxon>Clostridiaceae</taxon>
        <taxon>Clostridium</taxon>
    </lineage>
</organism>
<dbReference type="InterPro" id="IPR025911">
    <property type="entry name" value="ToxN/AbiQ_toxin"/>
</dbReference>
<dbReference type="InterPro" id="IPR053735">
    <property type="entry name" value="Type_III_TA_endoRNase"/>
</dbReference>
<evidence type="ECO:0000313" key="2">
    <source>
        <dbReference type="Proteomes" id="UP000604383"/>
    </source>
</evidence>
<dbReference type="GO" id="GO:0004521">
    <property type="term" value="F:RNA endonuclease activity"/>
    <property type="evidence" value="ECO:0007669"/>
    <property type="project" value="InterPro"/>
</dbReference>
<gene>
    <name evidence="1" type="ORF">GT664_08895</name>
</gene>
<accession>A0AB36B5Q3</accession>
<protein>
    <recommendedName>
        <fullName evidence="3">Type III toxin-antitoxin system ToxN/AbiQ family toxin</fullName>
    </recommendedName>
</protein>
<dbReference type="RefSeq" id="WP_161129121.1">
    <property type="nucleotide sequence ID" value="NZ_CAXUDH010000003.1"/>
</dbReference>
<dbReference type="AlphaFoldDB" id="A0AB36B5Q3"/>
<dbReference type="GO" id="GO:0003723">
    <property type="term" value="F:RNA binding"/>
    <property type="evidence" value="ECO:0007669"/>
    <property type="project" value="InterPro"/>
</dbReference>
<reference evidence="1" key="1">
    <citation type="journal article" date="2019" name="Nat. Med.">
        <title>A library of human gut bacterial isolates paired with longitudinal multiomics data enables mechanistic microbiome research.</title>
        <authorList>
            <person name="Poyet M."/>
            <person name="Groussin M."/>
            <person name="Gibbons S.M."/>
            <person name="Avila-Pacheco J."/>
            <person name="Jiang X."/>
            <person name="Kearney S.M."/>
            <person name="Perrotta A.R."/>
            <person name="Berdy B."/>
            <person name="Zhao S."/>
            <person name="Lieberman T.D."/>
            <person name="Swanson P.K."/>
            <person name="Smith M."/>
            <person name="Roesemann S."/>
            <person name="Alexander J.E."/>
            <person name="Rich S.A."/>
            <person name="Livny J."/>
            <person name="Vlamakis H."/>
            <person name="Clish C."/>
            <person name="Bullock K."/>
            <person name="Deik A."/>
            <person name="Scott J."/>
            <person name="Pierce K.A."/>
            <person name="Xavier R.J."/>
            <person name="Alm E.J."/>
        </authorList>
    </citation>
    <scope>NUCLEOTIDE SEQUENCE</scope>
    <source>
        <strain evidence="1">BIOML-A12</strain>
    </source>
</reference>
<evidence type="ECO:0000313" key="1">
    <source>
        <dbReference type="EMBL" id="MZH55873.1"/>
    </source>
</evidence>